<dbReference type="InterPro" id="IPR029063">
    <property type="entry name" value="SAM-dependent_MTases_sf"/>
</dbReference>
<evidence type="ECO:0000256" key="2">
    <source>
        <dbReference type="SAM" id="Phobius"/>
    </source>
</evidence>
<dbReference type="PANTHER" id="PTHR42912">
    <property type="entry name" value="METHYLTRANSFERASE"/>
    <property type="match status" value="1"/>
</dbReference>
<keyword evidence="4" id="KW-1185">Reference proteome</keyword>
<protein>
    <recommendedName>
        <fullName evidence="5">S-adenosyl-L-methionine-dependent methyltransferase</fullName>
    </recommendedName>
</protein>
<reference evidence="4" key="1">
    <citation type="submission" date="2016-02" db="EMBL/GenBank/DDBJ databases">
        <title>Draft genome sequence of Microdochium bolleyi, a fungal endophyte of beachgrass.</title>
        <authorList>
            <consortium name="DOE Joint Genome Institute"/>
            <person name="David A.S."/>
            <person name="May G."/>
            <person name="Haridas S."/>
            <person name="Lim J."/>
            <person name="Wang M."/>
            <person name="Labutti K."/>
            <person name="Lipzen A."/>
            <person name="Barry K."/>
            <person name="Grigoriev I.V."/>
        </authorList>
    </citation>
    <scope>NUCLEOTIDE SEQUENCE [LARGE SCALE GENOMIC DNA]</scope>
    <source>
        <strain evidence="4">J235TASD1</strain>
    </source>
</reference>
<accession>A0A136IXX3</accession>
<keyword evidence="2" id="KW-0472">Membrane</keyword>
<dbReference type="OrthoDB" id="416496at2759"/>
<feature type="region of interest" description="Disordered" evidence="1">
    <location>
        <begin position="454"/>
        <end position="523"/>
    </location>
</feature>
<dbReference type="AlphaFoldDB" id="A0A136IXX3"/>
<dbReference type="PANTHER" id="PTHR42912:SF83">
    <property type="entry name" value="METHYLTRANSFERASE TYPE 11 DOMAIN-CONTAINING PROTEIN"/>
    <property type="match status" value="1"/>
</dbReference>
<dbReference type="GO" id="GO:0008168">
    <property type="term" value="F:methyltransferase activity"/>
    <property type="evidence" value="ECO:0007669"/>
    <property type="project" value="TreeGrafter"/>
</dbReference>
<keyword evidence="2" id="KW-1133">Transmembrane helix</keyword>
<evidence type="ECO:0000313" key="3">
    <source>
        <dbReference type="EMBL" id="KXJ89741.1"/>
    </source>
</evidence>
<feature type="compositionally biased region" description="Pro residues" evidence="1">
    <location>
        <begin position="66"/>
        <end position="75"/>
    </location>
</feature>
<proteinExistence type="predicted"/>
<name>A0A136IXX3_9PEZI</name>
<sequence length="523" mass="56185">MSRWLAAPARALLPRCRCVEIRSIFSRETRRNASSSKASRSRTPPSKSAPAPPPQKSKPLPYKAQAPPPPPPPPDAGSSSTANNSEAQPVADLVRQRFMPIFGFGAAALCLGAILASGVYHWNHDEVVRYPPGKEPQVPTGRASIQSPVEFDLHLDKSEWRLGITSLRRRLAEHAHGHVLEVAIGAGRNLEHYDWDRVTESLLASDAERNKLRLARAGWGVNGGSGGKKIAELQDKGLLSFTGIDISPAMLDIAMKRMRGVVPLLAESGALPAKPVWTLFSQHAAKPKPAVRGQQDGGGVEATYALLGDRIRIIQCDAQKVMPRPAVPEETRYYDTVLQTFGLCSVRDPVSLIAGMAGLVRPETGRIVMVEHGLSVWDLVNGLLDRSARGHFERFGCWWNRDVEVIVHDAVRQVEGLEIVAFERPGWLTGGTHLWVELKMSSSSAAAAAAASKTAAAGGGGGRGGDTNERKDKQRGGDGVENPAADDTKTDGWFGLGSFMTVRKAGPAPSSSSSPDGENKGEK</sequence>
<feature type="region of interest" description="Disordered" evidence="1">
    <location>
        <begin position="28"/>
        <end position="88"/>
    </location>
</feature>
<feature type="compositionally biased region" description="Polar residues" evidence="1">
    <location>
        <begin position="77"/>
        <end position="87"/>
    </location>
</feature>
<dbReference type="InterPro" id="IPR050508">
    <property type="entry name" value="Methyltransf_Superfamily"/>
</dbReference>
<gene>
    <name evidence="3" type="ORF">Micbo1qcDRAFT_165082</name>
</gene>
<keyword evidence="2" id="KW-0812">Transmembrane</keyword>
<feature type="compositionally biased region" description="Low complexity" evidence="1">
    <location>
        <begin position="32"/>
        <end position="49"/>
    </location>
</feature>
<dbReference type="SUPFAM" id="SSF53335">
    <property type="entry name" value="S-adenosyl-L-methionine-dependent methyltransferases"/>
    <property type="match status" value="1"/>
</dbReference>
<organism evidence="3 4">
    <name type="scientific">Microdochium bolleyi</name>
    <dbReference type="NCBI Taxonomy" id="196109"/>
    <lineage>
        <taxon>Eukaryota</taxon>
        <taxon>Fungi</taxon>
        <taxon>Dikarya</taxon>
        <taxon>Ascomycota</taxon>
        <taxon>Pezizomycotina</taxon>
        <taxon>Sordariomycetes</taxon>
        <taxon>Xylariomycetidae</taxon>
        <taxon>Xylariales</taxon>
        <taxon>Microdochiaceae</taxon>
        <taxon>Microdochium</taxon>
    </lineage>
</organism>
<evidence type="ECO:0008006" key="5">
    <source>
        <dbReference type="Google" id="ProtNLM"/>
    </source>
</evidence>
<dbReference type="Gene3D" id="3.40.50.150">
    <property type="entry name" value="Vaccinia Virus protein VP39"/>
    <property type="match status" value="1"/>
</dbReference>
<dbReference type="STRING" id="196109.A0A136IXX3"/>
<dbReference type="EMBL" id="KQ964254">
    <property type="protein sequence ID" value="KXJ89741.1"/>
    <property type="molecule type" value="Genomic_DNA"/>
</dbReference>
<evidence type="ECO:0000256" key="1">
    <source>
        <dbReference type="SAM" id="MobiDB-lite"/>
    </source>
</evidence>
<dbReference type="Proteomes" id="UP000070501">
    <property type="component" value="Unassembled WGS sequence"/>
</dbReference>
<dbReference type="InParanoid" id="A0A136IXX3"/>
<evidence type="ECO:0000313" key="4">
    <source>
        <dbReference type="Proteomes" id="UP000070501"/>
    </source>
</evidence>
<feature type="compositionally biased region" description="Basic and acidic residues" evidence="1">
    <location>
        <begin position="466"/>
        <end position="478"/>
    </location>
</feature>
<feature type="transmembrane region" description="Helical" evidence="2">
    <location>
        <begin position="101"/>
        <end position="122"/>
    </location>
</feature>